<evidence type="ECO:0008006" key="4">
    <source>
        <dbReference type="Google" id="ProtNLM"/>
    </source>
</evidence>
<evidence type="ECO:0000313" key="3">
    <source>
        <dbReference type="Proteomes" id="UP001160148"/>
    </source>
</evidence>
<proteinExistence type="predicted"/>
<comment type="caution">
    <text evidence="2">The sequence shown here is derived from an EMBL/GenBank/DDBJ whole genome shotgun (WGS) entry which is preliminary data.</text>
</comment>
<gene>
    <name evidence="2" type="ORF">MEUPH1_LOCUS22216</name>
</gene>
<dbReference type="Proteomes" id="UP001160148">
    <property type="component" value="Unassembled WGS sequence"/>
</dbReference>
<reference evidence="2 3" key="1">
    <citation type="submission" date="2023-01" db="EMBL/GenBank/DDBJ databases">
        <authorList>
            <person name="Whitehead M."/>
        </authorList>
    </citation>
    <scope>NUCLEOTIDE SEQUENCE [LARGE SCALE GENOMIC DNA]</scope>
</reference>
<protein>
    <recommendedName>
        <fullName evidence="4">Secreted protein</fullName>
    </recommendedName>
</protein>
<keyword evidence="3" id="KW-1185">Reference proteome</keyword>
<evidence type="ECO:0000256" key="1">
    <source>
        <dbReference type="SAM" id="MobiDB-lite"/>
    </source>
</evidence>
<feature type="region of interest" description="Disordered" evidence="1">
    <location>
        <begin position="42"/>
        <end position="71"/>
    </location>
</feature>
<evidence type="ECO:0000313" key="2">
    <source>
        <dbReference type="EMBL" id="CAI6367784.1"/>
    </source>
</evidence>
<accession>A0AAV0XH02</accession>
<dbReference type="AlphaFoldDB" id="A0AAV0XH02"/>
<organism evidence="2 3">
    <name type="scientific">Macrosiphum euphorbiae</name>
    <name type="common">potato aphid</name>
    <dbReference type="NCBI Taxonomy" id="13131"/>
    <lineage>
        <taxon>Eukaryota</taxon>
        <taxon>Metazoa</taxon>
        <taxon>Ecdysozoa</taxon>
        <taxon>Arthropoda</taxon>
        <taxon>Hexapoda</taxon>
        <taxon>Insecta</taxon>
        <taxon>Pterygota</taxon>
        <taxon>Neoptera</taxon>
        <taxon>Paraneoptera</taxon>
        <taxon>Hemiptera</taxon>
        <taxon>Sternorrhyncha</taxon>
        <taxon>Aphidomorpha</taxon>
        <taxon>Aphidoidea</taxon>
        <taxon>Aphididae</taxon>
        <taxon>Macrosiphini</taxon>
        <taxon>Macrosiphum</taxon>
    </lineage>
</organism>
<name>A0AAV0XH02_9HEMI</name>
<dbReference type="EMBL" id="CARXXK010000005">
    <property type="protein sequence ID" value="CAI6367784.1"/>
    <property type="molecule type" value="Genomic_DNA"/>
</dbReference>
<sequence length="95" mass="10936">MLDRNRRWWTVAVSVPLQPLVLVLLMHRRQDIGSPAYGRRLGHIRIPRGRQRDDGRSRRPPVTGAGRSGCQQRDCALENGKVNIFFVAQSTRLKY</sequence>